<dbReference type="InterPro" id="IPR023996">
    <property type="entry name" value="TonB-dep_OMP_SusC/RagA"/>
</dbReference>
<evidence type="ECO:0000256" key="2">
    <source>
        <dbReference type="ARBA" id="ARBA00022448"/>
    </source>
</evidence>
<comment type="caution">
    <text evidence="9">The sequence shown here is derived from an EMBL/GenBank/DDBJ whole genome shotgun (WGS) entry which is preliminary data.</text>
</comment>
<keyword evidence="6 7" id="KW-0998">Cell outer membrane</keyword>
<keyword evidence="9" id="KW-0675">Receptor</keyword>
<feature type="domain" description="TonB-dependent receptor plug" evidence="8">
    <location>
        <begin position="145"/>
        <end position="276"/>
    </location>
</feature>
<dbReference type="NCBIfam" id="TIGR04056">
    <property type="entry name" value="OMP_RagA_SusC"/>
    <property type="match status" value="1"/>
</dbReference>
<protein>
    <submittedName>
        <fullName evidence="9">TonB-dependent receptor SusC</fullName>
    </submittedName>
</protein>
<dbReference type="Pfam" id="PF13715">
    <property type="entry name" value="CarbopepD_reg_2"/>
    <property type="match status" value="1"/>
</dbReference>
<dbReference type="InterPro" id="IPR008969">
    <property type="entry name" value="CarboxyPept-like_regulatory"/>
</dbReference>
<evidence type="ECO:0000256" key="6">
    <source>
        <dbReference type="ARBA" id="ARBA00023237"/>
    </source>
</evidence>
<evidence type="ECO:0000259" key="8">
    <source>
        <dbReference type="Pfam" id="PF07715"/>
    </source>
</evidence>
<evidence type="ECO:0000256" key="5">
    <source>
        <dbReference type="ARBA" id="ARBA00023136"/>
    </source>
</evidence>
<name>A0A5M8NTZ8_9BACT</name>
<evidence type="ECO:0000256" key="4">
    <source>
        <dbReference type="ARBA" id="ARBA00022692"/>
    </source>
</evidence>
<keyword evidence="3 7" id="KW-1134">Transmembrane beta strand</keyword>
<dbReference type="Gene3D" id="2.60.40.1120">
    <property type="entry name" value="Carboxypeptidase-like, regulatory domain"/>
    <property type="match status" value="1"/>
</dbReference>
<dbReference type="EMBL" id="SNRX01000069">
    <property type="protein sequence ID" value="KAA6300541.1"/>
    <property type="molecule type" value="Genomic_DNA"/>
</dbReference>
<dbReference type="SUPFAM" id="SSF56935">
    <property type="entry name" value="Porins"/>
    <property type="match status" value="1"/>
</dbReference>
<dbReference type="InterPro" id="IPR037066">
    <property type="entry name" value="Plug_dom_sf"/>
</dbReference>
<sequence length="1137" mass="126411">MLKNRLSTFTLKTTCSIKCGTTVVWRFIVPGLLFCFIWGTPVSYAQSLEMITVEGLVTDKKGETLPGVYVTLVKSIHGTVTDRDGRYALLIPKNSVPETKIKFSLIGMKTVEVSYNNRTHINVKMAEDEVALQEVVVTGVYNLPRRDMVGSFTTLKADSIMMPAFRSIDEMLQGHVSGMIVKMPMRAGAAPEISIRGQSTLLGSTAPLWVVDGVIQPDMQAVSGVWDSWNTDNGVEINNIIGSQISWLNPTDIESITVLKDASATAVYGSRASNGVIVITTKKGSADRLSINVSTNLTIGEQLNYGLYNLMNSQERINFSKEAFEAGVHYQNVPFSQLYTYEGMYNMFLSGKLTEEEFARQYNYLETTNTNWLKYLTRPSVNRSHNVSVSGGTSKVTYTASMSYNKQDATEAGNGSERYTGRLSVGVDLTPKIRVDAALSTSLNKTTGFAGAGIDPIGYATTTSRAIPAYNPDGSPVFYTVRRNYKYNSNTVEQGLPYNITDDMANTGSTVENPTIQASLDFKWKLTPDLTFQTVGGYNVNNRMSEAWMGENSFHIIEGYRGYRIGSPEAADPRYKASAILKNGGILITDNSYSRNYSVRNQLNYSHTFADIHRLNLMAMWEVNSTYRNSKYNTVFGYDKSRGERIDAPTVPSELIPIGSQQGPRDYVETYNQYEKGFWRSTNFTDNKASLAFIAAYSFNEKYVINANFRNDWSNTFGQNANKRFNPAYSVGVSWKLAEEPFMDWADSWLSTSDFRLTYGTQGNVSSAQTTEMILRYMPIHSMLGEPYSIISRIANPYMTWERTENWNGGLDLALFKRKVTLVIDGYTRLSNVGRSFNDTPENGGFTSTLTGTFVRNSGIEGTINVNLLQTSSWRASIGANFSKNWNLIVREEQTDAISYNTTTYLRGATDKIIVPGYPLGAFWAYPYAGPNPENGIPTFDFGTSTNYTDFLKYAGTRISSIGGGVNLRAGYKGVSLAILCAATLGGNTFLSNPYTPFVNGRMPDPTLNLSKELLNRWQQPGDASNFPGLYIVNDETRYPVWLSDPTNAPTRNRYSMWGLSDDRVASISTFRCRSIQITWNIPGSLLREAHIRTVNVTAAVNNVFLIADSKWNGMDPELGGDRKAPRSYTMGINIGF</sequence>
<dbReference type="Gene3D" id="2.170.130.10">
    <property type="entry name" value="TonB-dependent receptor, plug domain"/>
    <property type="match status" value="1"/>
</dbReference>
<comment type="similarity">
    <text evidence="7">Belongs to the TonB-dependent receptor family.</text>
</comment>
<keyword evidence="2 7" id="KW-0813">Transport</keyword>
<dbReference type="PROSITE" id="PS52016">
    <property type="entry name" value="TONB_DEPENDENT_REC_3"/>
    <property type="match status" value="1"/>
</dbReference>
<dbReference type="Pfam" id="PF07715">
    <property type="entry name" value="Plug"/>
    <property type="match status" value="1"/>
</dbReference>
<gene>
    <name evidence="9" type="ORF">EZS26_003308</name>
</gene>
<dbReference type="InterPro" id="IPR036942">
    <property type="entry name" value="Beta-barrel_TonB_sf"/>
</dbReference>
<dbReference type="Gene3D" id="2.40.170.20">
    <property type="entry name" value="TonB-dependent receptor, beta-barrel domain"/>
    <property type="match status" value="1"/>
</dbReference>
<dbReference type="AlphaFoldDB" id="A0A5M8NTZ8"/>
<dbReference type="InterPro" id="IPR012910">
    <property type="entry name" value="Plug_dom"/>
</dbReference>
<evidence type="ECO:0000256" key="3">
    <source>
        <dbReference type="ARBA" id="ARBA00022452"/>
    </source>
</evidence>
<evidence type="ECO:0000313" key="9">
    <source>
        <dbReference type="EMBL" id="KAA6300541.1"/>
    </source>
</evidence>
<dbReference type="SUPFAM" id="SSF49464">
    <property type="entry name" value="Carboxypeptidase regulatory domain-like"/>
    <property type="match status" value="1"/>
</dbReference>
<evidence type="ECO:0000313" key="10">
    <source>
        <dbReference type="Proteomes" id="UP000324575"/>
    </source>
</evidence>
<organism evidence="9 10">
    <name type="scientific">Candidatus Ordinivivax streblomastigis</name>
    <dbReference type="NCBI Taxonomy" id="2540710"/>
    <lineage>
        <taxon>Bacteria</taxon>
        <taxon>Pseudomonadati</taxon>
        <taxon>Bacteroidota</taxon>
        <taxon>Bacteroidia</taxon>
        <taxon>Bacteroidales</taxon>
        <taxon>Candidatus Ordinivivax</taxon>
    </lineage>
</organism>
<reference evidence="9 10" key="1">
    <citation type="submission" date="2019-03" db="EMBL/GenBank/DDBJ databases">
        <title>Single cell metagenomics reveals metabolic interactions within the superorganism composed of flagellate Streblomastix strix and complex community of Bacteroidetes bacteria on its surface.</title>
        <authorList>
            <person name="Treitli S.C."/>
            <person name="Kolisko M."/>
            <person name="Husnik F."/>
            <person name="Keeling P."/>
            <person name="Hampl V."/>
        </authorList>
    </citation>
    <scope>NUCLEOTIDE SEQUENCE [LARGE SCALE GENOMIC DNA]</scope>
    <source>
        <strain evidence="9">St1</strain>
    </source>
</reference>
<evidence type="ECO:0000256" key="7">
    <source>
        <dbReference type="PROSITE-ProRule" id="PRU01360"/>
    </source>
</evidence>
<dbReference type="InterPro" id="IPR023997">
    <property type="entry name" value="TonB-dep_OMP_SusC/RagA_CS"/>
</dbReference>
<evidence type="ECO:0000256" key="1">
    <source>
        <dbReference type="ARBA" id="ARBA00004571"/>
    </source>
</evidence>
<proteinExistence type="inferred from homology"/>
<dbReference type="GO" id="GO:0009279">
    <property type="term" value="C:cell outer membrane"/>
    <property type="evidence" value="ECO:0007669"/>
    <property type="project" value="UniProtKB-SubCell"/>
</dbReference>
<accession>A0A5M8NTZ8</accession>
<keyword evidence="5 7" id="KW-0472">Membrane</keyword>
<dbReference type="NCBIfam" id="TIGR04057">
    <property type="entry name" value="SusC_RagA_signa"/>
    <property type="match status" value="1"/>
</dbReference>
<keyword evidence="4 7" id="KW-0812">Transmembrane</keyword>
<dbReference type="Proteomes" id="UP000324575">
    <property type="component" value="Unassembled WGS sequence"/>
</dbReference>
<dbReference type="InterPro" id="IPR039426">
    <property type="entry name" value="TonB-dep_rcpt-like"/>
</dbReference>
<comment type="subcellular location">
    <subcellularLocation>
        <location evidence="1 7">Cell outer membrane</location>
        <topology evidence="1 7">Multi-pass membrane protein</topology>
    </subcellularLocation>
</comment>